<proteinExistence type="predicted"/>
<keyword evidence="2" id="KW-1185">Reference proteome</keyword>
<gene>
    <name evidence="1" type="ORF">SLNSH_08755</name>
</gene>
<name>A0A2T1HUH7_9HYPH</name>
<dbReference type="EMBL" id="PVZS01000008">
    <property type="protein sequence ID" value="PSC05294.1"/>
    <property type="molecule type" value="Genomic_DNA"/>
</dbReference>
<reference evidence="2" key="1">
    <citation type="submission" date="2018-03" db="EMBL/GenBank/DDBJ databases">
        <authorList>
            <person name="Sun L."/>
            <person name="Liu H."/>
            <person name="Chen W."/>
            <person name="Huang K."/>
            <person name="Liu W."/>
            <person name="Gao X."/>
        </authorList>
    </citation>
    <scope>NUCLEOTIDE SEQUENCE [LARGE SCALE GENOMIC DNA]</scope>
    <source>
        <strain evidence="2">SH9</strain>
    </source>
</reference>
<evidence type="ECO:0000313" key="1">
    <source>
        <dbReference type="EMBL" id="PSC05294.1"/>
    </source>
</evidence>
<organism evidence="1 2">
    <name type="scientific">Alsobacter soli</name>
    <dbReference type="NCBI Taxonomy" id="2109933"/>
    <lineage>
        <taxon>Bacteria</taxon>
        <taxon>Pseudomonadati</taxon>
        <taxon>Pseudomonadota</taxon>
        <taxon>Alphaproteobacteria</taxon>
        <taxon>Hyphomicrobiales</taxon>
        <taxon>Alsobacteraceae</taxon>
        <taxon>Alsobacter</taxon>
    </lineage>
</organism>
<comment type="caution">
    <text evidence="1">The sequence shown here is derived from an EMBL/GenBank/DDBJ whole genome shotgun (WGS) entry which is preliminary data.</text>
</comment>
<accession>A0A2T1HUH7</accession>
<dbReference type="Proteomes" id="UP000239772">
    <property type="component" value="Unassembled WGS sequence"/>
</dbReference>
<protein>
    <submittedName>
        <fullName evidence="1">Uncharacterized protein</fullName>
    </submittedName>
</protein>
<evidence type="ECO:0000313" key="2">
    <source>
        <dbReference type="Proteomes" id="UP000239772"/>
    </source>
</evidence>
<sequence length="101" mass="11280">MSVVGSEFTRSREARFVGLINQERTTTFRLACGHCGAACVRKGAWIAQNRVFMCGHCFQDTQIDLVALSAPAREDSKGSFEPERICLPLAPLRLVPRRAWL</sequence>
<dbReference type="RefSeq" id="WP_106336304.1">
    <property type="nucleotide sequence ID" value="NZ_PVZS01000008.1"/>
</dbReference>
<dbReference type="AlphaFoldDB" id="A0A2T1HUH7"/>